<comment type="caution">
    <text evidence="1">The sequence shown here is derived from an EMBL/GenBank/DDBJ whole genome shotgun (WGS) entry which is preliminary data.</text>
</comment>
<evidence type="ECO:0000313" key="2">
    <source>
        <dbReference type="Proteomes" id="UP000298324"/>
    </source>
</evidence>
<dbReference type="EMBL" id="QFGA01000002">
    <property type="protein sequence ID" value="TEB05874.1"/>
    <property type="molecule type" value="Genomic_DNA"/>
</dbReference>
<evidence type="ECO:0000313" key="1">
    <source>
        <dbReference type="EMBL" id="TEB05874.1"/>
    </source>
</evidence>
<keyword evidence="2" id="KW-1185">Reference proteome</keyword>
<reference evidence="1 2" key="1">
    <citation type="journal article" date="2018" name="Environ. Microbiol.">
        <title>Novel energy conservation strategies and behaviour of Pelotomaculum schinkii driving syntrophic propionate catabolism.</title>
        <authorList>
            <person name="Hidalgo-Ahumada C.A.P."/>
            <person name="Nobu M.K."/>
            <person name="Narihiro T."/>
            <person name="Tamaki H."/>
            <person name="Liu W.T."/>
            <person name="Kamagata Y."/>
            <person name="Stams A.J.M."/>
            <person name="Imachi H."/>
            <person name="Sousa D.Z."/>
        </authorList>
    </citation>
    <scope>NUCLEOTIDE SEQUENCE [LARGE SCALE GENOMIC DNA]</scope>
    <source>
        <strain evidence="1 2">HH</strain>
    </source>
</reference>
<gene>
    <name evidence="1" type="ORF">Psch_02916</name>
</gene>
<dbReference type="Proteomes" id="UP000298324">
    <property type="component" value="Unassembled WGS sequence"/>
</dbReference>
<proteinExistence type="predicted"/>
<accession>A0A4Y7RA97</accession>
<name>A0A4Y7RA97_9FIRM</name>
<organism evidence="1 2">
    <name type="scientific">Pelotomaculum schinkii</name>
    <dbReference type="NCBI Taxonomy" id="78350"/>
    <lineage>
        <taxon>Bacteria</taxon>
        <taxon>Bacillati</taxon>
        <taxon>Bacillota</taxon>
        <taxon>Clostridia</taxon>
        <taxon>Eubacteriales</taxon>
        <taxon>Desulfotomaculaceae</taxon>
        <taxon>Pelotomaculum</taxon>
    </lineage>
</organism>
<dbReference type="RefSeq" id="WP_190258572.1">
    <property type="nucleotide sequence ID" value="NZ_QFGA01000002.1"/>
</dbReference>
<sequence>MEQLRHIYKPLLIRFEREKEKAIQGAGDLVSSIVITTTTDVTAAVDTSASTVAPEPIE</sequence>
<dbReference type="AlphaFoldDB" id="A0A4Y7RA97"/>
<protein>
    <submittedName>
        <fullName evidence="1">Uncharacterized protein</fullName>
    </submittedName>
</protein>